<dbReference type="EMBL" id="JAHLPM010000025">
    <property type="protein sequence ID" value="MBU5440110.1"/>
    <property type="molecule type" value="Genomic_DNA"/>
</dbReference>
<feature type="domain" description="SnoaL-like" evidence="1">
    <location>
        <begin position="14"/>
        <end position="117"/>
    </location>
</feature>
<name>A0ABS6ECC2_9FIRM</name>
<sequence length="132" mass="14498">MSTLENKGIIAKAFSDLSAGNVQFFLDAFDDNMKFTVMGRTQISGTFTGKNECFSKVFMPLGSKLAGTQQVIQDNIIAEGDYAVMQSRGTAPTKAGGTYDNAYCQILRLKNGKIMEWTEYLDTKEAARVLAE</sequence>
<keyword evidence="3" id="KW-1185">Reference proteome</keyword>
<dbReference type="Proteomes" id="UP000749471">
    <property type="component" value="Unassembled WGS sequence"/>
</dbReference>
<dbReference type="PANTHER" id="PTHR41252">
    <property type="entry name" value="BLR2505 PROTEIN"/>
    <property type="match status" value="1"/>
</dbReference>
<reference evidence="2 3" key="1">
    <citation type="submission" date="2021-06" db="EMBL/GenBank/DDBJ databases">
        <authorList>
            <person name="Sun Q."/>
            <person name="Li D."/>
        </authorList>
    </citation>
    <scope>NUCLEOTIDE SEQUENCE [LARGE SCALE GENOMIC DNA]</scope>
    <source>
        <strain evidence="2 3">MSJ-40</strain>
    </source>
</reference>
<dbReference type="Pfam" id="PF12680">
    <property type="entry name" value="SnoaL_2"/>
    <property type="match status" value="1"/>
</dbReference>
<evidence type="ECO:0000313" key="2">
    <source>
        <dbReference type="EMBL" id="MBU5440110.1"/>
    </source>
</evidence>
<comment type="caution">
    <text evidence="2">The sequence shown here is derived from an EMBL/GenBank/DDBJ whole genome shotgun (WGS) entry which is preliminary data.</text>
</comment>
<evidence type="ECO:0000259" key="1">
    <source>
        <dbReference type="Pfam" id="PF12680"/>
    </source>
</evidence>
<organism evidence="2 3">
    <name type="scientific">Tissierella simiarum</name>
    <dbReference type="NCBI Taxonomy" id="2841534"/>
    <lineage>
        <taxon>Bacteria</taxon>
        <taxon>Bacillati</taxon>
        <taxon>Bacillota</taxon>
        <taxon>Tissierellia</taxon>
        <taxon>Tissierellales</taxon>
        <taxon>Tissierellaceae</taxon>
        <taxon>Tissierella</taxon>
    </lineage>
</organism>
<dbReference type="InterPro" id="IPR037401">
    <property type="entry name" value="SnoaL-like"/>
</dbReference>
<dbReference type="PANTHER" id="PTHR41252:SF1">
    <property type="entry name" value="BLR2505 PROTEIN"/>
    <property type="match status" value="1"/>
</dbReference>
<dbReference type="RefSeq" id="WP_216522085.1">
    <property type="nucleotide sequence ID" value="NZ_JAHLPM010000025.1"/>
</dbReference>
<accession>A0ABS6ECC2</accession>
<gene>
    <name evidence="2" type="ORF">KQI42_19125</name>
</gene>
<proteinExistence type="predicted"/>
<evidence type="ECO:0000313" key="3">
    <source>
        <dbReference type="Proteomes" id="UP000749471"/>
    </source>
</evidence>
<protein>
    <submittedName>
        <fullName evidence="2">Nuclear transport factor 2 family protein</fullName>
    </submittedName>
</protein>